<dbReference type="PRINTS" id="PR00812">
    <property type="entry name" value="BCTERIALGSPF"/>
</dbReference>
<accession>A7GYP6</accession>
<dbReference type="PANTHER" id="PTHR30012">
    <property type="entry name" value="GENERAL SECRETION PATHWAY PROTEIN"/>
    <property type="match status" value="1"/>
</dbReference>
<feature type="domain" description="Type II secretion system protein GspF" evidence="8">
    <location>
        <begin position="287"/>
        <end position="405"/>
    </location>
</feature>
<feature type="transmembrane region" description="Helical" evidence="7">
    <location>
        <begin position="386"/>
        <end position="407"/>
    </location>
</feature>
<evidence type="ECO:0000313" key="9">
    <source>
        <dbReference type="EMBL" id="EAU00539.1"/>
    </source>
</evidence>
<keyword evidence="3" id="KW-1003">Cell membrane</keyword>
<evidence type="ECO:0000256" key="7">
    <source>
        <dbReference type="SAM" id="Phobius"/>
    </source>
</evidence>
<dbReference type="KEGG" id="ccv:CCV52592_1963"/>
<dbReference type="Proteomes" id="UP000006380">
    <property type="component" value="Chromosome"/>
</dbReference>
<keyword evidence="10" id="KW-1185">Reference proteome</keyword>
<evidence type="ECO:0000259" key="8">
    <source>
        <dbReference type="Pfam" id="PF00482"/>
    </source>
</evidence>
<evidence type="ECO:0000256" key="2">
    <source>
        <dbReference type="ARBA" id="ARBA00005745"/>
    </source>
</evidence>
<dbReference type="STRING" id="360105.CCV52592_1963"/>
<dbReference type="InterPro" id="IPR042094">
    <property type="entry name" value="T2SS_GspF_sf"/>
</dbReference>
<organism evidence="9 10">
    <name type="scientific">Campylobacter curvus (strain 525.92)</name>
    <dbReference type="NCBI Taxonomy" id="360105"/>
    <lineage>
        <taxon>Bacteria</taxon>
        <taxon>Pseudomonadati</taxon>
        <taxon>Campylobacterota</taxon>
        <taxon>Epsilonproteobacteria</taxon>
        <taxon>Campylobacterales</taxon>
        <taxon>Campylobacteraceae</taxon>
        <taxon>Campylobacter</taxon>
    </lineage>
</organism>
<feature type="transmembrane region" description="Helical" evidence="7">
    <location>
        <begin position="264"/>
        <end position="287"/>
    </location>
</feature>
<protein>
    <submittedName>
        <fullName evidence="9">Transformation system, type II secretion system membrane protein CtsF</fullName>
    </submittedName>
</protein>
<keyword evidence="4 7" id="KW-0812">Transmembrane</keyword>
<dbReference type="RefSeq" id="WP_009651183.1">
    <property type="nucleotide sequence ID" value="NC_009715.2"/>
</dbReference>
<evidence type="ECO:0000256" key="4">
    <source>
        <dbReference type="ARBA" id="ARBA00022692"/>
    </source>
</evidence>
<keyword evidence="6 7" id="KW-0472">Membrane</keyword>
<name>A7GYP6_CAMC5</name>
<dbReference type="InterPro" id="IPR003004">
    <property type="entry name" value="GspF/PilC"/>
</dbReference>
<keyword evidence="5 7" id="KW-1133">Transmembrane helix</keyword>
<evidence type="ECO:0000313" key="10">
    <source>
        <dbReference type="Proteomes" id="UP000006380"/>
    </source>
</evidence>
<dbReference type="GO" id="GO:0015628">
    <property type="term" value="P:protein secretion by the type II secretion system"/>
    <property type="evidence" value="ECO:0007669"/>
    <property type="project" value="TreeGrafter"/>
</dbReference>
<dbReference type="Pfam" id="PF00482">
    <property type="entry name" value="T2SSF"/>
    <property type="match status" value="2"/>
</dbReference>
<dbReference type="InterPro" id="IPR018076">
    <property type="entry name" value="T2SS_GspF_dom"/>
</dbReference>
<evidence type="ECO:0000256" key="1">
    <source>
        <dbReference type="ARBA" id="ARBA00004651"/>
    </source>
</evidence>
<proteinExistence type="inferred from homology"/>
<dbReference type="GO" id="GO:0005886">
    <property type="term" value="C:plasma membrane"/>
    <property type="evidence" value="ECO:0007669"/>
    <property type="project" value="UniProtKB-SubCell"/>
</dbReference>
<feature type="transmembrane region" description="Helical" evidence="7">
    <location>
        <begin position="181"/>
        <end position="201"/>
    </location>
</feature>
<sequence length="415" mass="46620">MKFFEVEYIQNGRRQKMTLKANNKVEARSLASKNKNHGMIVKIGETQAMPLLEQFGDIKEKISKTFFAPKIKIPSLVATIRQLSVMTNAGISIHDSIKEVANSTEDKRLKVIFQTINEDLNQGASLTDSMLAFQQEMGDVSIAMIRLGESTGNMADSLSKLASILQEVWDNQQKFKKAIRYPITVICAIILAFIVLMTMVVPKFREIFEQLNAELPLPTKILLGIEYAMNNYGFYILGFLVVLAFAIRRYYVKSEDFREKLDGILLKVYLIGNIIFFSNMSRFNLVFTELVRAGLPMADALDTAVVTISNIEIKNKLSSVKILVGRGVSLTEAFKETGLYEGMLIQMISAGEQSGSLDGMTEKVTDYYKMKFNDIIDNISSYIEPILLVFIAGIVILLALGIFMPMWDMAKAVKN</sequence>
<dbReference type="HOGENOM" id="CLU_035032_2_2_7"/>
<comment type="similarity">
    <text evidence="2">Belongs to the GSP F family.</text>
</comment>
<evidence type="ECO:0000256" key="3">
    <source>
        <dbReference type="ARBA" id="ARBA00022475"/>
    </source>
</evidence>
<dbReference type="PANTHER" id="PTHR30012:SF4">
    <property type="entry name" value="MSHA BIOGENESIS PROTEIN MSHG"/>
    <property type="match status" value="1"/>
</dbReference>
<comment type="subcellular location">
    <subcellularLocation>
        <location evidence="1">Cell membrane</location>
        <topology evidence="1">Multi-pass membrane protein</topology>
    </subcellularLocation>
</comment>
<gene>
    <name evidence="9" type="primary">ctsF</name>
    <name evidence="9" type="ORF">CCV52592_1963</name>
</gene>
<feature type="domain" description="Type II secretion system protein GspF" evidence="8">
    <location>
        <begin position="80"/>
        <end position="202"/>
    </location>
</feature>
<dbReference type="AlphaFoldDB" id="A7GYP6"/>
<reference evidence="9" key="1">
    <citation type="submission" date="2016-07" db="EMBL/GenBank/DDBJ databases">
        <title>Comparative genomics of the Campylobacter concisus group.</title>
        <authorList>
            <person name="Miller W.G."/>
            <person name="Yee E."/>
            <person name="Chapman M.H."/>
            <person name="Huynh S."/>
            <person name="Bono J.L."/>
            <person name="On S.L.W."/>
            <person name="StLeger J."/>
            <person name="Foster G."/>
            <person name="Parker C.T."/>
        </authorList>
    </citation>
    <scope>NUCLEOTIDE SEQUENCE</scope>
    <source>
        <strain evidence="9">525.92</strain>
    </source>
</reference>
<dbReference type="OrthoDB" id="9805682at2"/>
<evidence type="ECO:0000256" key="6">
    <source>
        <dbReference type="ARBA" id="ARBA00023136"/>
    </source>
</evidence>
<dbReference type="Gene3D" id="1.20.81.30">
    <property type="entry name" value="Type II secretion system (T2SS), domain F"/>
    <property type="match status" value="2"/>
</dbReference>
<evidence type="ECO:0000256" key="5">
    <source>
        <dbReference type="ARBA" id="ARBA00022989"/>
    </source>
</evidence>
<feature type="transmembrane region" description="Helical" evidence="7">
    <location>
        <begin position="232"/>
        <end position="252"/>
    </location>
</feature>
<dbReference type="EMBL" id="CP000767">
    <property type="protein sequence ID" value="EAU00539.1"/>
    <property type="molecule type" value="Genomic_DNA"/>
</dbReference>